<dbReference type="Pfam" id="PF01063">
    <property type="entry name" value="Aminotran_4"/>
    <property type="match status" value="1"/>
</dbReference>
<dbReference type="InterPro" id="IPR036038">
    <property type="entry name" value="Aminotransferase-like"/>
</dbReference>
<dbReference type="NCBIfam" id="NF006734">
    <property type="entry name" value="PRK09266.1"/>
    <property type="match status" value="1"/>
</dbReference>
<accession>A0ABT2LJQ4</accession>
<dbReference type="RefSeq" id="WP_260900419.1">
    <property type="nucleotide sequence ID" value="NZ_JAOCZP010000001.1"/>
</dbReference>
<proteinExistence type="predicted"/>
<name>A0ABT2LJQ4_9HYPH</name>
<keyword evidence="1" id="KW-0808">Transferase</keyword>
<dbReference type="GO" id="GO:0008483">
    <property type="term" value="F:transaminase activity"/>
    <property type="evidence" value="ECO:0007669"/>
    <property type="project" value="UniProtKB-KW"/>
</dbReference>
<reference evidence="1 2" key="1">
    <citation type="submission" date="2022-09" db="EMBL/GenBank/DDBJ databases">
        <title>Chelativorans salina sp. nov., a novel slightly halophilic bacterium isolated from a saline lake sediment enrichment.</title>
        <authorList>
            <person name="Gao L."/>
            <person name="Fang B.-Z."/>
            <person name="Li W.-J."/>
        </authorList>
    </citation>
    <scope>NUCLEOTIDE SEQUENCE [LARGE SCALE GENOMIC DNA]</scope>
    <source>
        <strain evidence="1 2">EGI FJ00035</strain>
    </source>
</reference>
<dbReference type="InterPro" id="IPR001544">
    <property type="entry name" value="Aminotrans_IV"/>
</dbReference>
<keyword evidence="2" id="KW-1185">Reference proteome</keyword>
<sequence length="270" mass="29104">MTYDSSFKTQIDGRSATADDLSPLAFSGFAHFTAMQVRDGGVKGLDLHLTRLRLQSIEFFGRALPDEQVRHYLRTAIDNGPVAMSLTVTMFSRNGEFTPSGTEDDPAVFVRTGPASSGPSGPLRLAAVEHQRPLPVIKHVGEATKTHYLRQAVKDGYDDAAFINARGHLSEATIWNLAFWDGEAIIWPKAAVLPGVTMGIVRRQLAGLNVPQRVEVISIDGLGSLGGAAVMNSWTPGIGVKSIASVPLPLSPTFMEILHSAYAREPAEKV</sequence>
<gene>
    <name evidence="1" type="ORF">N5A92_03340</name>
</gene>
<organism evidence="1 2">
    <name type="scientific">Chelativorans salis</name>
    <dbReference type="NCBI Taxonomy" id="2978478"/>
    <lineage>
        <taxon>Bacteria</taxon>
        <taxon>Pseudomonadati</taxon>
        <taxon>Pseudomonadota</taxon>
        <taxon>Alphaproteobacteria</taxon>
        <taxon>Hyphomicrobiales</taxon>
        <taxon>Phyllobacteriaceae</taxon>
        <taxon>Chelativorans</taxon>
    </lineage>
</organism>
<comment type="caution">
    <text evidence="1">The sequence shown here is derived from an EMBL/GenBank/DDBJ whole genome shotgun (WGS) entry which is preliminary data.</text>
</comment>
<dbReference type="SUPFAM" id="SSF56752">
    <property type="entry name" value="D-aminoacid aminotransferase-like PLP-dependent enzymes"/>
    <property type="match status" value="1"/>
</dbReference>
<keyword evidence="1" id="KW-0032">Aminotransferase</keyword>
<evidence type="ECO:0000313" key="1">
    <source>
        <dbReference type="EMBL" id="MCT7374067.1"/>
    </source>
</evidence>
<protein>
    <submittedName>
        <fullName evidence="1">Aminotransferase class IV family protein</fullName>
    </submittedName>
</protein>
<dbReference type="InterPro" id="IPR043132">
    <property type="entry name" value="BCAT-like_C"/>
</dbReference>
<dbReference type="Proteomes" id="UP001320831">
    <property type="component" value="Unassembled WGS sequence"/>
</dbReference>
<dbReference type="EMBL" id="JAOCZP010000001">
    <property type="protein sequence ID" value="MCT7374067.1"/>
    <property type="molecule type" value="Genomic_DNA"/>
</dbReference>
<dbReference type="Gene3D" id="3.20.10.10">
    <property type="entry name" value="D-amino Acid Aminotransferase, subunit A, domain 2"/>
    <property type="match status" value="1"/>
</dbReference>
<evidence type="ECO:0000313" key="2">
    <source>
        <dbReference type="Proteomes" id="UP001320831"/>
    </source>
</evidence>